<name>A0A0A8YD06_ARUDO</name>
<dbReference type="EMBL" id="GBRH01274435">
    <property type="protein sequence ID" value="JAD23460.1"/>
    <property type="molecule type" value="Transcribed_RNA"/>
</dbReference>
<reference evidence="1" key="2">
    <citation type="journal article" date="2015" name="Data Brief">
        <title>Shoot transcriptome of the giant reed, Arundo donax.</title>
        <authorList>
            <person name="Barrero R.A."/>
            <person name="Guerrero F.D."/>
            <person name="Moolhuijzen P."/>
            <person name="Goolsby J.A."/>
            <person name="Tidwell J."/>
            <person name="Bellgard S.E."/>
            <person name="Bellgard M.I."/>
        </authorList>
    </citation>
    <scope>NUCLEOTIDE SEQUENCE</scope>
    <source>
        <tissue evidence="1">Shoot tissue taken approximately 20 cm above the soil surface</tissue>
    </source>
</reference>
<sequence>MLFFLPMKSKITS</sequence>
<protein>
    <submittedName>
        <fullName evidence="1">Uncharacterized protein</fullName>
    </submittedName>
</protein>
<accession>A0A0A8YD06</accession>
<reference evidence="1" key="1">
    <citation type="submission" date="2014-09" db="EMBL/GenBank/DDBJ databases">
        <authorList>
            <person name="Magalhaes I.L.F."/>
            <person name="Oliveira U."/>
            <person name="Santos F.R."/>
            <person name="Vidigal T.H.D.A."/>
            <person name="Brescovit A.D."/>
            <person name="Santos A.J."/>
        </authorList>
    </citation>
    <scope>NUCLEOTIDE SEQUENCE</scope>
    <source>
        <tissue evidence="1">Shoot tissue taken approximately 20 cm above the soil surface</tissue>
    </source>
</reference>
<proteinExistence type="predicted"/>
<evidence type="ECO:0000313" key="1">
    <source>
        <dbReference type="EMBL" id="JAD23460.1"/>
    </source>
</evidence>
<organism evidence="1">
    <name type="scientific">Arundo donax</name>
    <name type="common">Giant reed</name>
    <name type="synonym">Donax arundinaceus</name>
    <dbReference type="NCBI Taxonomy" id="35708"/>
    <lineage>
        <taxon>Eukaryota</taxon>
        <taxon>Viridiplantae</taxon>
        <taxon>Streptophyta</taxon>
        <taxon>Embryophyta</taxon>
        <taxon>Tracheophyta</taxon>
        <taxon>Spermatophyta</taxon>
        <taxon>Magnoliopsida</taxon>
        <taxon>Liliopsida</taxon>
        <taxon>Poales</taxon>
        <taxon>Poaceae</taxon>
        <taxon>PACMAD clade</taxon>
        <taxon>Arundinoideae</taxon>
        <taxon>Arundineae</taxon>
        <taxon>Arundo</taxon>
    </lineage>
</organism>